<name>A0AAV8YU31_9CUCU</name>
<evidence type="ECO:0000259" key="2">
    <source>
        <dbReference type="Pfam" id="PF03221"/>
    </source>
</evidence>
<organism evidence="3 4">
    <name type="scientific">Aromia moschata</name>
    <dbReference type="NCBI Taxonomy" id="1265417"/>
    <lineage>
        <taxon>Eukaryota</taxon>
        <taxon>Metazoa</taxon>
        <taxon>Ecdysozoa</taxon>
        <taxon>Arthropoda</taxon>
        <taxon>Hexapoda</taxon>
        <taxon>Insecta</taxon>
        <taxon>Pterygota</taxon>
        <taxon>Neoptera</taxon>
        <taxon>Endopterygota</taxon>
        <taxon>Coleoptera</taxon>
        <taxon>Polyphaga</taxon>
        <taxon>Cucujiformia</taxon>
        <taxon>Chrysomeloidea</taxon>
        <taxon>Cerambycidae</taxon>
        <taxon>Cerambycinae</taxon>
        <taxon>Callichromatini</taxon>
        <taxon>Aromia</taxon>
    </lineage>
</organism>
<dbReference type="EMBL" id="JAPWTK010000050">
    <property type="protein sequence ID" value="KAJ8954211.1"/>
    <property type="molecule type" value="Genomic_DNA"/>
</dbReference>
<protein>
    <recommendedName>
        <fullName evidence="2">HTH CENPB-type domain-containing protein</fullName>
    </recommendedName>
</protein>
<dbReference type="Pfam" id="PF03221">
    <property type="entry name" value="HTH_Tnp_Tc5"/>
    <property type="match status" value="1"/>
</dbReference>
<keyword evidence="1" id="KW-0238">DNA-binding</keyword>
<dbReference type="Gene3D" id="1.10.10.60">
    <property type="entry name" value="Homeodomain-like"/>
    <property type="match status" value="1"/>
</dbReference>
<proteinExistence type="predicted"/>
<reference evidence="3" key="1">
    <citation type="journal article" date="2023" name="Insect Mol. Biol.">
        <title>Genome sequencing provides insights into the evolution of gene families encoding plant cell wall-degrading enzymes in longhorned beetles.</title>
        <authorList>
            <person name="Shin N.R."/>
            <person name="Okamura Y."/>
            <person name="Kirsch R."/>
            <person name="Pauchet Y."/>
        </authorList>
    </citation>
    <scope>NUCLEOTIDE SEQUENCE</scope>
    <source>
        <strain evidence="3">AMC_N1</strain>
    </source>
</reference>
<feature type="domain" description="HTH CENPB-type" evidence="2">
    <location>
        <begin position="9"/>
        <end position="43"/>
    </location>
</feature>
<evidence type="ECO:0000313" key="4">
    <source>
        <dbReference type="Proteomes" id="UP001162162"/>
    </source>
</evidence>
<gene>
    <name evidence="3" type="ORF">NQ318_005806</name>
</gene>
<sequence length="74" mass="7978">MSQLNKKINKRALGEPVTGPVLQAKAKQFHASLNVDSNFSANNAPAHPSSTELNEIDPQFFVVYLPNVTSLKGG</sequence>
<accession>A0AAV8YU31</accession>
<dbReference type="InterPro" id="IPR006600">
    <property type="entry name" value="HTH_CenpB_DNA-bd_dom"/>
</dbReference>
<comment type="caution">
    <text evidence="3">The sequence shown here is derived from an EMBL/GenBank/DDBJ whole genome shotgun (WGS) entry which is preliminary data.</text>
</comment>
<evidence type="ECO:0000313" key="3">
    <source>
        <dbReference type="EMBL" id="KAJ8954211.1"/>
    </source>
</evidence>
<keyword evidence="4" id="KW-1185">Reference proteome</keyword>
<dbReference type="AlphaFoldDB" id="A0AAV8YU31"/>
<dbReference type="GO" id="GO:0003677">
    <property type="term" value="F:DNA binding"/>
    <property type="evidence" value="ECO:0007669"/>
    <property type="project" value="UniProtKB-KW"/>
</dbReference>
<dbReference type="Proteomes" id="UP001162162">
    <property type="component" value="Unassembled WGS sequence"/>
</dbReference>
<evidence type="ECO:0000256" key="1">
    <source>
        <dbReference type="ARBA" id="ARBA00023125"/>
    </source>
</evidence>